<dbReference type="PANTHER" id="PTHR45947:SF3">
    <property type="entry name" value="SULFOQUINOVOSYL TRANSFERASE SQD2"/>
    <property type="match status" value="1"/>
</dbReference>
<proteinExistence type="predicted"/>
<accession>A0A2G6KAA0</accession>
<dbReference type="Gene3D" id="3.40.50.2000">
    <property type="entry name" value="Glycogen Phosphorylase B"/>
    <property type="match status" value="2"/>
</dbReference>
<dbReference type="GO" id="GO:0016757">
    <property type="term" value="F:glycosyltransferase activity"/>
    <property type="evidence" value="ECO:0007669"/>
    <property type="project" value="InterPro"/>
</dbReference>
<dbReference type="InterPro" id="IPR001296">
    <property type="entry name" value="Glyco_trans_1"/>
</dbReference>
<gene>
    <name evidence="2" type="ORF">CSA56_16990</name>
</gene>
<protein>
    <submittedName>
        <fullName evidence="2">Group 1 glycosyl transferase</fullName>
    </submittedName>
</protein>
<dbReference type="SUPFAM" id="SSF53756">
    <property type="entry name" value="UDP-Glycosyltransferase/glycogen phosphorylase"/>
    <property type="match status" value="1"/>
</dbReference>
<dbReference type="InterPro" id="IPR050194">
    <property type="entry name" value="Glycosyltransferase_grp1"/>
</dbReference>
<reference evidence="2 3" key="1">
    <citation type="submission" date="2017-10" db="EMBL/GenBank/DDBJ databases">
        <title>Novel microbial diversity and functional potential in the marine mammal oral microbiome.</title>
        <authorList>
            <person name="Dudek N.K."/>
            <person name="Sun C.L."/>
            <person name="Burstein D."/>
            <person name="Kantor R.S."/>
            <person name="Aliaga Goltsman D.S."/>
            <person name="Bik E.M."/>
            <person name="Thomas B.C."/>
            <person name="Banfield J.F."/>
            <person name="Relman D.A."/>
        </authorList>
    </citation>
    <scope>NUCLEOTIDE SEQUENCE [LARGE SCALE GENOMIC DNA]</scope>
    <source>
        <strain evidence="2">DOLJORAL78_47_16</strain>
    </source>
</reference>
<keyword evidence="2" id="KW-0808">Transferase</keyword>
<comment type="caution">
    <text evidence="2">The sequence shown here is derived from an EMBL/GenBank/DDBJ whole genome shotgun (WGS) entry which is preliminary data.</text>
</comment>
<dbReference type="Proteomes" id="UP000230821">
    <property type="component" value="Unassembled WGS sequence"/>
</dbReference>
<name>A0A2G6KAA0_9BACT</name>
<sequence>MKKGGDDLAMNILQVNTSDTGGGAEAIAMMLHRKYRRSGHNAWLAVGYKSLPDNHIVHLPPHLAYCDVWVRRWIELTQKIPCIKQARGAGIIRALCEWKERWYQAKAYRLGHEHFHFPATSRLLKTPPTLPELIHCHNLHGNYFDLRMLPCLSRKLPMVLTLHDAWLLSGHCAHSFDCERWKTGCGQCPDLSIPPAIQRDATASNWRKKQAIYAKSRVYVATPSNWLMQKVQQSILAPAVIESRVIPNGIDLAVFHEAENKCAVRKSLNLPKTSRILLFMAHGIQDNPWKDFQTMQRALVLLEKKMTESSLLFVVLGKLPGEAEQHFPMKSKARMVTHQSDPAVIARYYQAADVYIHAAKADTFPTTVVEALACGTPVVATAVGGILEQVEHGQTGFLLPPGDSEAMATAIHQILQNQSLQQAMSEKARQAASCRFDANRMVADYLNWYQEILETYHL</sequence>
<organism evidence="2 3">
    <name type="scientific">candidate division KSB3 bacterium</name>
    <dbReference type="NCBI Taxonomy" id="2044937"/>
    <lineage>
        <taxon>Bacteria</taxon>
        <taxon>candidate division KSB3</taxon>
    </lineage>
</organism>
<dbReference type="Pfam" id="PF00534">
    <property type="entry name" value="Glycos_transf_1"/>
    <property type="match status" value="1"/>
</dbReference>
<evidence type="ECO:0000313" key="3">
    <source>
        <dbReference type="Proteomes" id="UP000230821"/>
    </source>
</evidence>
<dbReference type="AlphaFoldDB" id="A0A2G6KAA0"/>
<dbReference type="PANTHER" id="PTHR45947">
    <property type="entry name" value="SULFOQUINOVOSYL TRANSFERASE SQD2"/>
    <property type="match status" value="1"/>
</dbReference>
<evidence type="ECO:0000259" key="1">
    <source>
        <dbReference type="Pfam" id="PF00534"/>
    </source>
</evidence>
<feature type="domain" description="Glycosyl transferase family 1" evidence="1">
    <location>
        <begin position="265"/>
        <end position="430"/>
    </location>
</feature>
<dbReference type="EMBL" id="PDSK01000124">
    <property type="protein sequence ID" value="PIE31912.1"/>
    <property type="molecule type" value="Genomic_DNA"/>
</dbReference>
<evidence type="ECO:0000313" key="2">
    <source>
        <dbReference type="EMBL" id="PIE31912.1"/>
    </source>
</evidence>